<dbReference type="OrthoDB" id="2439692at2759"/>
<dbReference type="InterPro" id="IPR056124">
    <property type="entry name" value="DUF7707"/>
</dbReference>
<feature type="signal peptide" evidence="2">
    <location>
        <begin position="1"/>
        <end position="18"/>
    </location>
</feature>
<evidence type="ECO:0000313" key="5">
    <source>
        <dbReference type="Proteomes" id="UP001146351"/>
    </source>
</evidence>
<keyword evidence="1" id="KW-0812">Transmembrane</keyword>
<evidence type="ECO:0000313" key="4">
    <source>
        <dbReference type="EMBL" id="KAJ5156587.1"/>
    </source>
</evidence>
<dbReference type="EMBL" id="JAPQKO010000006">
    <property type="protein sequence ID" value="KAJ5156587.1"/>
    <property type="molecule type" value="Genomic_DNA"/>
</dbReference>
<sequence>MLSSLLLGLASVATLVSSQSTASINPNSVDLGTRQAWCQSQTSSCPLLCLQIPGASGSPTTNTCSPQTLAYQCICSNQASPNASEYSQTMAYYICTEANNQCVNKCTSSACQDACRADHPCGAQDPKRVNVTTTSTAMTSTSMPSLLRTNEPTGAAPRGSIIDMARVYGACVLVGGFIAGFAILL</sequence>
<reference evidence="4" key="2">
    <citation type="journal article" date="2023" name="IMA Fungus">
        <title>Comparative genomic study of the Penicillium genus elucidates a diverse pangenome and 15 lateral gene transfer events.</title>
        <authorList>
            <person name="Petersen C."/>
            <person name="Sorensen T."/>
            <person name="Nielsen M.R."/>
            <person name="Sondergaard T.E."/>
            <person name="Sorensen J.L."/>
            <person name="Fitzpatrick D.A."/>
            <person name="Frisvad J.C."/>
            <person name="Nielsen K.L."/>
        </authorList>
    </citation>
    <scope>NUCLEOTIDE SEQUENCE</scope>
    <source>
        <strain evidence="4">IBT 21917</strain>
    </source>
</reference>
<feature type="transmembrane region" description="Helical" evidence="1">
    <location>
        <begin position="167"/>
        <end position="184"/>
    </location>
</feature>
<name>A0A9W9HSS9_9EURO</name>
<evidence type="ECO:0000256" key="2">
    <source>
        <dbReference type="SAM" id="SignalP"/>
    </source>
</evidence>
<dbReference type="AlphaFoldDB" id="A0A9W9HSS9"/>
<protein>
    <recommendedName>
        <fullName evidence="3">DUF7707 domain-containing protein</fullName>
    </recommendedName>
</protein>
<gene>
    <name evidence="4" type="ORF">N7492_009390</name>
</gene>
<comment type="caution">
    <text evidence="4">The sequence shown here is derived from an EMBL/GenBank/DDBJ whole genome shotgun (WGS) entry which is preliminary data.</text>
</comment>
<dbReference type="Proteomes" id="UP001146351">
    <property type="component" value="Unassembled WGS sequence"/>
</dbReference>
<accession>A0A9W9HSS9</accession>
<keyword evidence="2" id="KW-0732">Signal</keyword>
<dbReference type="PANTHER" id="PTHR38118:SF2">
    <property type="entry name" value="CDP-ALCOHOL PHOSPHATIDYLTRANSFERASE PROTEIN"/>
    <property type="match status" value="1"/>
</dbReference>
<proteinExistence type="predicted"/>
<organism evidence="4 5">
    <name type="scientific">Penicillium capsulatum</name>
    <dbReference type="NCBI Taxonomy" id="69766"/>
    <lineage>
        <taxon>Eukaryota</taxon>
        <taxon>Fungi</taxon>
        <taxon>Dikarya</taxon>
        <taxon>Ascomycota</taxon>
        <taxon>Pezizomycotina</taxon>
        <taxon>Eurotiomycetes</taxon>
        <taxon>Eurotiomycetidae</taxon>
        <taxon>Eurotiales</taxon>
        <taxon>Aspergillaceae</taxon>
        <taxon>Penicillium</taxon>
    </lineage>
</organism>
<evidence type="ECO:0000256" key="1">
    <source>
        <dbReference type="SAM" id="Phobius"/>
    </source>
</evidence>
<keyword evidence="1" id="KW-1133">Transmembrane helix</keyword>
<feature type="domain" description="DUF7707" evidence="3">
    <location>
        <begin position="23"/>
        <end position="126"/>
    </location>
</feature>
<evidence type="ECO:0000259" key="3">
    <source>
        <dbReference type="Pfam" id="PF24808"/>
    </source>
</evidence>
<keyword evidence="5" id="KW-1185">Reference proteome</keyword>
<keyword evidence="1" id="KW-0472">Membrane</keyword>
<dbReference type="PANTHER" id="PTHR38118">
    <property type="entry name" value="ANCHORED CELL WALL PROTEIN 11-RELATED"/>
    <property type="match status" value="1"/>
</dbReference>
<feature type="chain" id="PRO_5040897745" description="DUF7707 domain-containing protein" evidence="2">
    <location>
        <begin position="19"/>
        <end position="185"/>
    </location>
</feature>
<reference evidence="4" key="1">
    <citation type="submission" date="2022-11" db="EMBL/GenBank/DDBJ databases">
        <authorList>
            <person name="Petersen C."/>
        </authorList>
    </citation>
    <scope>NUCLEOTIDE SEQUENCE</scope>
    <source>
        <strain evidence="4">IBT 21917</strain>
    </source>
</reference>
<dbReference type="Pfam" id="PF24808">
    <property type="entry name" value="DUF7707"/>
    <property type="match status" value="1"/>
</dbReference>